<evidence type="ECO:0000313" key="2">
    <source>
        <dbReference type="EMBL" id="EMA54967.1"/>
    </source>
</evidence>
<dbReference type="STRING" id="1227457.C451_05620"/>
<comment type="caution">
    <text evidence="2">The sequence shown here is derived from an EMBL/GenBank/DDBJ whole genome shotgun (WGS) entry which is preliminary data.</text>
</comment>
<proteinExistence type="predicted"/>
<dbReference type="Proteomes" id="UP000011680">
    <property type="component" value="Unassembled WGS sequence"/>
</dbReference>
<gene>
    <name evidence="2" type="ORF">C451_05620</name>
</gene>
<keyword evidence="1" id="KW-1133">Transmembrane helix</keyword>
<name>M0NAH1_9EURY</name>
<protein>
    <submittedName>
        <fullName evidence="2">ABC-2 type transporter</fullName>
    </submittedName>
</protein>
<feature type="transmembrane region" description="Helical" evidence="1">
    <location>
        <begin position="60"/>
        <end position="81"/>
    </location>
</feature>
<keyword evidence="3" id="KW-1185">Reference proteome</keyword>
<dbReference type="PANTHER" id="PTHR43471:SF1">
    <property type="entry name" value="ABC TRANSPORTER PERMEASE PROTEIN NOSY-RELATED"/>
    <property type="match status" value="1"/>
</dbReference>
<feature type="transmembrane region" description="Helical" evidence="1">
    <location>
        <begin position="252"/>
        <end position="273"/>
    </location>
</feature>
<organism evidence="2 3">
    <name type="scientific">Halococcus thailandensis JCM 13552</name>
    <dbReference type="NCBI Taxonomy" id="1227457"/>
    <lineage>
        <taxon>Archaea</taxon>
        <taxon>Methanobacteriati</taxon>
        <taxon>Methanobacteriota</taxon>
        <taxon>Stenosarchaea group</taxon>
        <taxon>Halobacteria</taxon>
        <taxon>Halobacteriales</taxon>
        <taxon>Halococcaceae</taxon>
        <taxon>Halococcus</taxon>
    </lineage>
</organism>
<dbReference type="PATRIC" id="fig|1227457.3.peg.998"/>
<dbReference type="PANTHER" id="PTHR43471">
    <property type="entry name" value="ABC TRANSPORTER PERMEASE"/>
    <property type="match status" value="1"/>
</dbReference>
<reference evidence="2 3" key="1">
    <citation type="journal article" date="2014" name="PLoS Genet.">
        <title>Phylogenetically driven sequencing of extremely halophilic archaea reveals strategies for static and dynamic osmo-response.</title>
        <authorList>
            <person name="Becker E.A."/>
            <person name="Seitzer P.M."/>
            <person name="Tritt A."/>
            <person name="Larsen D."/>
            <person name="Krusor M."/>
            <person name="Yao A.I."/>
            <person name="Wu D."/>
            <person name="Madern D."/>
            <person name="Eisen J.A."/>
            <person name="Darling A.E."/>
            <person name="Facciotti M.T."/>
        </authorList>
    </citation>
    <scope>NUCLEOTIDE SEQUENCE [LARGE SCALE GENOMIC DNA]</scope>
    <source>
        <strain evidence="2 3">JCM 13552</strain>
    </source>
</reference>
<accession>M0NAH1</accession>
<dbReference type="OrthoDB" id="86287at2157"/>
<sequence length="279" mass="30474">MSLVAVTKKEFLDSIRSYTLLGLIGLSVVLSGFWSAIQWIPEMSQPVNGNLDMLALLNSMRQPALYLIPMIGIVVGYKAIAGERDSGSIKLLLALPNTRREVFLGKVIGQTAVVSVAILTAYGTAATIAFFTYDSFSLSVFVAYTLLSALYALVCVSIAVSFSAVAETMQWALFGAISAYLVILVVWDAIGSLLTVAFVGYPIEVGELPSWIAVFLYMNPSTAFAQATRAAIPVTREITSFAFLKANFWVDWYGFIVMGLWIVVPLALSYLIFRRTDIE</sequence>
<dbReference type="eggNOG" id="arCOG02438">
    <property type="taxonomic scope" value="Archaea"/>
</dbReference>
<dbReference type="GO" id="GO:0140359">
    <property type="term" value="F:ABC-type transporter activity"/>
    <property type="evidence" value="ECO:0007669"/>
    <property type="project" value="InterPro"/>
</dbReference>
<dbReference type="Pfam" id="PF12679">
    <property type="entry name" value="ABC2_membrane_2"/>
    <property type="match status" value="1"/>
</dbReference>
<dbReference type="EMBL" id="AOMF01000119">
    <property type="protein sequence ID" value="EMA54967.1"/>
    <property type="molecule type" value="Genomic_DNA"/>
</dbReference>
<feature type="transmembrane region" description="Helical" evidence="1">
    <location>
        <begin position="102"/>
        <end position="131"/>
    </location>
</feature>
<dbReference type="AlphaFoldDB" id="M0NAH1"/>
<evidence type="ECO:0000256" key="1">
    <source>
        <dbReference type="SAM" id="Phobius"/>
    </source>
</evidence>
<feature type="transmembrane region" description="Helical" evidence="1">
    <location>
        <begin position="20"/>
        <end position="40"/>
    </location>
</feature>
<dbReference type="GO" id="GO:0005886">
    <property type="term" value="C:plasma membrane"/>
    <property type="evidence" value="ECO:0007669"/>
    <property type="project" value="UniProtKB-SubCell"/>
</dbReference>
<evidence type="ECO:0000313" key="3">
    <source>
        <dbReference type="Proteomes" id="UP000011680"/>
    </source>
</evidence>
<keyword evidence="1" id="KW-0472">Membrane</keyword>
<feature type="transmembrane region" description="Helical" evidence="1">
    <location>
        <begin position="143"/>
        <end position="165"/>
    </location>
</feature>
<keyword evidence="1" id="KW-0812">Transmembrane</keyword>
<dbReference type="RefSeq" id="WP_007738536.1">
    <property type="nucleotide sequence ID" value="NZ_AOMF01000119.1"/>
</dbReference>
<feature type="transmembrane region" description="Helical" evidence="1">
    <location>
        <begin position="177"/>
        <end position="201"/>
    </location>
</feature>